<dbReference type="SMART" id="SM00849">
    <property type="entry name" value="Lactamase_B"/>
    <property type="match status" value="1"/>
</dbReference>
<dbReference type="HOGENOM" id="CLU_030571_7_1_0"/>
<protein>
    <submittedName>
        <fullName evidence="3">Zn-dependent hydrolase, glyoxylase</fullName>
    </submittedName>
</protein>
<dbReference type="KEGG" id="dpd:Deipe_2472"/>
<dbReference type="InterPro" id="IPR051682">
    <property type="entry name" value="Mito_Persulfide_Diox"/>
</dbReference>
<dbReference type="CDD" id="cd00158">
    <property type="entry name" value="RHOD"/>
    <property type="match status" value="1"/>
</dbReference>
<evidence type="ECO:0000313" key="4">
    <source>
        <dbReference type="Proteomes" id="UP000010467"/>
    </source>
</evidence>
<dbReference type="SMART" id="SM00450">
    <property type="entry name" value="RHOD"/>
    <property type="match status" value="2"/>
</dbReference>
<evidence type="ECO:0000313" key="3">
    <source>
        <dbReference type="EMBL" id="AFZ67944.1"/>
    </source>
</evidence>
<sequence>MIFETIKTEGLAALSYIVGDEQAGCAVVIDPRRDVQVYLDLLRRCGLRLTGIIETHTHADFVSGARELCTLTNATVYAGPGEYGHAVTILQDGESVDIGALKLRALHTPGHSPEHLCLVLSGGGPGAEGEWALFTGDALFNGEVGRPDLVPGVDAEEGARQLYRSLHGKILGLDDGLEVYPSHGHGSPCGGRIGVRNCTTLGYEKRHNRHLQAQGEDDFVRGVLGELAAQPPYYERVRDLNRRGPGYLGTRPQTPWLDPHEFQEAARDPLAVILDTREIEAFADAHIEGSLNIALREAFPLWAGWMLSPSNNLLVILDSPDHEEAVERHLLRLGLESIGGFLRGGMRAHIEAGLPWRSGGHLSVHELHEQLARGNAAWQLLDVRRDDEWAQGHIAGAQHAFLGRLPDELPRLGLDREKPVAVYCGSGYRSSMAVSMLERQGYRDVRNVLGSVSAWKAAGFELAHSHLSA</sequence>
<dbReference type="OrthoDB" id="9784009at2"/>
<dbReference type="Pfam" id="PF00753">
    <property type="entry name" value="Lactamase_B"/>
    <property type="match status" value="1"/>
</dbReference>
<dbReference type="PANTHER" id="PTHR43084:SF1">
    <property type="entry name" value="PERSULFIDE DIOXYGENASE ETHE1, MITOCHONDRIAL"/>
    <property type="match status" value="1"/>
</dbReference>
<feature type="domain" description="Rhodanese" evidence="2">
    <location>
        <begin position="374"/>
        <end position="464"/>
    </location>
</feature>
<reference evidence="4" key="1">
    <citation type="submission" date="2012-03" db="EMBL/GenBank/DDBJ databases">
        <title>Complete sequence of chromosome of Deinococcus peraridilitoris DSM 19664.</title>
        <authorList>
            <person name="Lucas S."/>
            <person name="Copeland A."/>
            <person name="Lapidus A."/>
            <person name="Glavina del Rio T."/>
            <person name="Dalin E."/>
            <person name="Tice H."/>
            <person name="Bruce D."/>
            <person name="Goodwin L."/>
            <person name="Pitluck S."/>
            <person name="Peters L."/>
            <person name="Mikhailova N."/>
            <person name="Lu M."/>
            <person name="Kyrpides N."/>
            <person name="Mavromatis K."/>
            <person name="Ivanova N."/>
            <person name="Brettin T."/>
            <person name="Detter J.C."/>
            <person name="Han C."/>
            <person name="Larimer F."/>
            <person name="Land M."/>
            <person name="Hauser L."/>
            <person name="Markowitz V."/>
            <person name="Cheng J.-F."/>
            <person name="Hugenholtz P."/>
            <person name="Woyke T."/>
            <person name="Wu D."/>
            <person name="Pukall R."/>
            <person name="Steenblock K."/>
            <person name="Brambilla E."/>
            <person name="Klenk H.-P."/>
            <person name="Eisen J.A."/>
        </authorList>
    </citation>
    <scope>NUCLEOTIDE SEQUENCE [LARGE SCALE GENOMIC DNA]</scope>
    <source>
        <strain evidence="4">DSM 19664 / LMG 22246 / CIP 109416 / KR-200</strain>
    </source>
</reference>
<dbReference type="GO" id="GO:0006749">
    <property type="term" value="P:glutathione metabolic process"/>
    <property type="evidence" value="ECO:0007669"/>
    <property type="project" value="InterPro"/>
</dbReference>
<dbReference type="Gene3D" id="3.60.15.10">
    <property type="entry name" value="Ribonuclease Z/Hydroxyacylglutathione hydrolase-like"/>
    <property type="match status" value="1"/>
</dbReference>
<dbReference type="GO" id="GO:0016787">
    <property type="term" value="F:hydrolase activity"/>
    <property type="evidence" value="ECO:0007669"/>
    <property type="project" value="UniProtKB-KW"/>
</dbReference>
<keyword evidence="4" id="KW-1185">Reference proteome</keyword>
<dbReference type="PANTHER" id="PTHR43084">
    <property type="entry name" value="PERSULFIDE DIOXYGENASE ETHE1"/>
    <property type="match status" value="1"/>
</dbReference>
<accession>L0A3C6</accession>
<organism evidence="3 4">
    <name type="scientific">Deinococcus peraridilitoris (strain DSM 19664 / LMG 22246 / CIP 109416 / KR-200)</name>
    <dbReference type="NCBI Taxonomy" id="937777"/>
    <lineage>
        <taxon>Bacteria</taxon>
        <taxon>Thermotogati</taxon>
        <taxon>Deinococcota</taxon>
        <taxon>Deinococci</taxon>
        <taxon>Deinococcales</taxon>
        <taxon>Deinococcaceae</taxon>
        <taxon>Deinococcus</taxon>
    </lineage>
</organism>
<dbReference type="PATRIC" id="fig|937777.3.peg.2477"/>
<dbReference type="STRING" id="937777.Deipe_2472"/>
<dbReference type="SUPFAM" id="SSF56281">
    <property type="entry name" value="Metallo-hydrolase/oxidoreductase"/>
    <property type="match status" value="1"/>
</dbReference>
<dbReference type="GO" id="GO:0070813">
    <property type="term" value="P:hydrogen sulfide metabolic process"/>
    <property type="evidence" value="ECO:0007669"/>
    <property type="project" value="TreeGrafter"/>
</dbReference>
<dbReference type="InterPro" id="IPR044528">
    <property type="entry name" value="POD-like_MBL-fold"/>
</dbReference>
<dbReference type="PROSITE" id="PS50206">
    <property type="entry name" value="RHODANESE_3"/>
    <property type="match status" value="2"/>
</dbReference>
<dbReference type="eggNOG" id="COG0607">
    <property type="taxonomic scope" value="Bacteria"/>
</dbReference>
<name>L0A3C6_DEIPD</name>
<dbReference type="GO" id="GO:0050313">
    <property type="term" value="F:sulfur dioxygenase activity"/>
    <property type="evidence" value="ECO:0007669"/>
    <property type="project" value="InterPro"/>
</dbReference>
<dbReference type="AlphaFoldDB" id="L0A3C6"/>
<evidence type="ECO:0000256" key="1">
    <source>
        <dbReference type="ARBA" id="ARBA00022723"/>
    </source>
</evidence>
<evidence type="ECO:0000259" key="2">
    <source>
        <dbReference type="PROSITE" id="PS50206"/>
    </source>
</evidence>
<dbReference type="InterPro" id="IPR036866">
    <property type="entry name" value="RibonucZ/Hydroxyglut_hydro"/>
</dbReference>
<proteinExistence type="predicted"/>
<dbReference type="eggNOG" id="COG0491">
    <property type="taxonomic scope" value="Bacteria"/>
</dbReference>
<dbReference type="RefSeq" id="WP_015236246.1">
    <property type="nucleotide sequence ID" value="NC_019793.1"/>
</dbReference>
<dbReference type="EMBL" id="CP003382">
    <property type="protein sequence ID" value="AFZ67944.1"/>
    <property type="molecule type" value="Genomic_DNA"/>
</dbReference>
<dbReference type="InterPro" id="IPR001279">
    <property type="entry name" value="Metallo-B-lactamas"/>
</dbReference>
<dbReference type="GO" id="GO:0046872">
    <property type="term" value="F:metal ion binding"/>
    <property type="evidence" value="ECO:0007669"/>
    <property type="project" value="UniProtKB-KW"/>
</dbReference>
<dbReference type="InterPro" id="IPR036873">
    <property type="entry name" value="Rhodanese-like_dom_sf"/>
</dbReference>
<dbReference type="InterPro" id="IPR001763">
    <property type="entry name" value="Rhodanese-like_dom"/>
</dbReference>
<dbReference type="Proteomes" id="UP000010467">
    <property type="component" value="Chromosome"/>
</dbReference>
<dbReference type="CDD" id="cd07724">
    <property type="entry name" value="POD-like_MBL-fold"/>
    <property type="match status" value="1"/>
</dbReference>
<feature type="domain" description="Rhodanese" evidence="2">
    <location>
        <begin position="267"/>
        <end position="358"/>
    </location>
</feature>
<keyword evidence="3" id="KW-0378">Hydrolase</keyword>
<gene>
    <name evidence="3" type="ordered locus">Deipe_2472</name>
</gene>
<dbReference type="Pfam" id="PF00581">
    <property type="entry name" value="Rhodanese"/>
    <property type="match status" value="2"/>
</dbReference>
<keyword evidence="1" id="KW-0479">Metal-binding</keyword>
<dbReference type="Gene3D" id="3.40.250.10">
    <property type="entry name" value="Rhodanese-like domain"/>
    <property type="match status" value="2"/>
</dbReference>
<dbReference type="SUPFAM" id="SSF52821">
    <property type="entry name" value="Rhodanese/Cell cycle control phosphatase"/>
    <property type="match status" value="2"/>
</dbReference>